<evidence type="ECO:0000256" key="2">
    <source>
        <dbReference type="ARBA" id="ARBA00022737"/>
    </source>
</evidence>
<dbReference type="InterPro" id="IPR001680">
    <property type="entry name" value="WD40_rpt"/>
</dbReference>
<dbReference type="PROSITE" id="PS50082">
    <property type="entry name" value="WD_REPEATS_2"/>
    <property type="match status" value="6"/>
</dbReference>
<dbReference type="InterPro" id="IPR050505">
    <property type="entry name" value="WDR55/POC1"/>
</dbReference>
<feature type="compositionally biased region" description="Low complexity" evidence="4">
    <location>
        <begin position="669"/>
        <end position="685"/>
    </location>
</feature>
<comment type="similarity">
    <text evidence="3">Belongs to the WD repeat POC1 family.</text>
</comment>
<evidence type="ECO:0000256" key="4">
    <source>
        <dbReference type="SAM" id="MobiDB-lite"/>
    </source>
</evidence>
<protein>
    <submittedName>
        <fullName evidence="5">Uncharacterized protein</fullName>
    </submittedName>
</protein>
<feature type="region of interest" description="Disordered" evidence="4">
    <location>
        <begin position="550"/>
        <end position="685"/>
    </location>
</feature>
<accession>A0A7R8ZNB0</accession>
<feature type="compositionally biased region" description="Low complexity" evidence="4">
    <location>
        <begin position="602"/>
        <end position="614"/>
    </location>
</feature>
<sequence>MCSLHVARDCRRLVVAYADGVITFYDLLSTEEEHEVHTGLRDLCSVSGAKDGDKLLFVAGHKSVIVYNFHPIGPPATAGGPRTEARGSIDEGRGSMAHVADNSSSCHDLPISCFDVSPDGALAVSGSLDRQLRVWHLPSGESHSSLIGHTEKITCVQFSPNSLFLVSGSEDKSLRVWTLTLGFNVSAYKSHNASIMTVTIFPDNRRVMSTDLEGTLIVWLSDTCQTLLSCTGPHLQAGITDDGRYIVNGAQSHGLRVWQLSDEEQSFRLSHKAEITCFELSSDCTRIATGSRDKSLKLWKLEGGKLEQVLVGHEDEVTCVAMAAHNSSLLVSGSRDHNVIVWDVGTGCEALLLQGHLDIVTCVRVSPDGKVAVSGSYDGAVIAWSLVEGCRLSVISLYAPVEGLKITPNAHTIVVRCKGLKVLPILCLHNTPADLVSPDQPRSVPPLQRAPTLQQGRSRQTPRPLRKEFSLDTYTWQKRYGQITKTLQTLGELPRRLGSTSSLEDVVASESPGTIILSEKTLKAMKSAERKSQLDNLRSLWTSQIVSRQVKRSSLTSTRTPSTSSQTPLISSEQTTTLAEGNSHESTSGVGSMSSHEGSNSLTTLPMPTLTTTTAAVIRDSSSDSRSSSGTDDRKIVGQRNLPLHLDSKRFPPCLTSGGTPSSASINKSDPPSVSSLSSTEGSSR</sequence>
<dbReference type="InterPro" id="IPR019775">
    <property type="entry name" value="WD40_repeat_CS"/>
</dbReference>
<dbReference type="PROSITE" id="PS00678">
    <property type="entry name" value="WD_REPEATS_1"/>
    <property type="match status" value="1"/>
</dbReference>
<name>A0A7R8ZNB0_9CRUS</name>
<dbReference type="CDD" id="cd00200">
    <property type="entry name" value="WD40"/>
    <property type="match status" value="1"/>
</dbReference>
<feature type="compositionally biased region" description="Polar residues" evidence="4">
    <location>
        <begin position="657"/>
        <end position="668"/>
    </location>
</feature>
<dbReference type="SUPFAM" id="SSF50998">
    <property type="entry name" value="Quinoprotein alcohol dehydrogenase-like"/>
    <property type="match status" value="1"/>
</dbReference>
<reference evidence="5" key="1">
    <citation type="submission" date="2020-11" db="EMBL/GenBank/DDBJ databases">
        <authorList>
            <person name="Tran Van P."/>
        </authorList>
    </citation>
    <scope>NUCLEOTIDE SEQUENCE</scope>
</reference>
<dbReference type="Pfam" id="PF00400">
    <property type="entry name" value="WD40"/>
    <property type="match status" value="6"/>
</dbReference>
<organism evidence="5">
    <name type="scientific">Cyprideis torosa</name>
    <dbReference type="NCBI Taxonomy" id="163714"/>
    <lineage>
        <taxon>Eukaryota</taxon>
        <taxon>Metazoa</taxon>
        <taxon>Ecdysozoa</taxon>
        <taxon>Arthropoda</taxon>
        <taxon>Crustacea</taxon>
        <taxon>Oligostraca</taxon>
        <taxon>Ostracoda</taxon>
        <taxon>Podocopa</taxon>
        <taxon>Podocopida</taxon>
        <taxon>Cytherocopina</taxon>
        <taxon>Cytheroidea</taxon>
        <taxon>Cytherideidae</taxon>
        <taxon>Cyprideis</taxon>
    </lineage>
</organism>
<dbReference type="PANTHER" id="PTHR44019:SF8">
    <property type="entry name" value="POC1 CENTRIOLAR PROTEIN HOMOLOG"/>
    <property type="match status" value="1"/>
</dbReference>
<evidence type="ECO:0000256" key="1">
    <source>
        <dbReference type="ARBA" id="ARBA00022574"/>
    </source>
</evidence>
<keyword evidence="2" id="KW-0677">Repeat</keyword>
<evidence type="ECO:0000256" key="3">
    <source>
        <dbReference type="ARBA" id="ARBA00037984"/>
    </source>
</evidence>
<dbReference type="PROSITE" id="PS50294">
    <property type="entry name" value="WD_REPEATS_REGION"/>
    <property type="match status" value="5"/>
</dbReference>
<feature type="region of interest" description="Disordered" evidence="4">
    <location>
        <begin position="437"/>
        <end position="464"/>
    </location>
</feature>
<dbReference type="InterPro" id="IPR015943">
    <property type="entry name" value="WD40/YVTN_repeat-like_dom_sf"/>
</dbReference>
<dbReference type="PRINTS" id="PR00320">
    <property type="entry name" value="GPROTEINBRPT"/>
</dbReference>
<dbReference type="PANTHER" id="PTHR44019">
    <property type="entry name" value="WD REPEAT-CONTAINING PROTEIN 55"/>
    <property type="match status" value="1"/>
</dbReference>
<dbReference type="OrthoDB" id="6344155at2759"/>
<feature type="compositionally biased region" description="Polar residues" evidence="4">
    <location>
        <begin position="570"/>
        <end position="601"/>
    </location>
</feature>
<gene>
    <name evidence="5" type="ORF">CTOB1V02_LOCUS8848</name>
</gene>
<dbReference type="InterPro" id="IPR036322">
    <property type="entry name" value="WD40_repeat_dom_sf"/>
</dbReference>
<dbReference type="SMART" id="SM00320">
    <property type="entry name" value="WD40"/>
    <property type="match status" value="8"/>
</dbReference>
<dbReference type="InterPro" id="IPR020472">
    <property type="entry name" value="WD40_PAC1"/>
</dbReference>
<dbReference type="Gene3D" id="2.130.10.10">
    <property type="entry name" value="YVTN repeat-like/Quinoprotein amine dehydrogenase"/>
    <property type="match status" value="2"/>
</dbReference>
<keyword evidence="1" id="KW-0853">WD repeat</keyword>
<feature type="compositionally biased region" description="Low complexity" evidence="4">
    <location>
        <begin position="552"/>
        <end position="569"/>
    </location>
</feature>
<evidence type="ECO:0000313" key="5">
    <source>
        <dbReference type="EMBL" id="CAD7230993.1"/>
    </source>
</evidence>
<proteinExistence type="inferred from homology"/>
<dbReference type="AlphaFoldDB" id="A0A7R8ZNB0"/>
<feature type="compositionally biased region" description="Polar residues" evidence="4">
    <location>
        <begin position="451"/>
        <end position="461"/>
    </location>
</feature>
<dbReference type="InterPro" id="IPR011047">
    <property type="entry name" value="Quinoprotein_ADH-like_sf"/>
</dbReference>
<dbReference type="EMBL" id="OB663111">
    <property type="protein sequence ID" value="CAD7230993.1"/>
    <property type="molecule type" value="Genomic_DNA"/>
</dbReference>
<dbReference type="SUPFAM" id="SSF50978">
    <property type="entry name" value="WD40 repeat-like"/>
    <property type="match status" value="1"/>
</dbReference>